<evidence type="ECO:0000313" key="1">
    <source>
        <dbReference type="EMBL" id="MDT0345859.1"/>
    </source>
</evidence>
<name>A0ABU2MW75_9ACTN</name>
<evidence type="ECO:0000313" key="2">
    <source>
        <dbReference type="Proteomes" id="UP001183246"/>
    </source>
</evidence>
<dbReference type="EMBL" id="JAVREL010000016">
    <property type="protein sequence ID" value="MDT0345859.1"/>
    <property type="molecule type" value="Genomic_DNA"/>
</dbReference>
<keyword evidence="2" id="KW-1185">Reference proteome</keyword>
<protein>
    <submittedName>
        <fullName evidence="1">Uncharacterized protein</fullName>
    </submittedName>
</protein>
<sequence length="102" mass="11303">MVHAAWLVAGSAAAVFLADRLLLAMEARGWVHWRKGKGLSSIGADLMREGDPGSQALRRAMEQERVRRCVRPAEEPPVQVDLDAGIVRIRRTVINGPPPRER</sequence>
<gene>
    <name evidence="1" type="ORF">RM590_25180</name>
</gene>
<proteinExistence type="predicted"/>
<organism evidence="1 2">
    <name type="scientific">Streptomyces litchfieldiae</name>
    <dbReference type="NCBI Taxonomy" id="3075543"/>
    <lineage>
        <taxon>Bacteria</taxon>
        <taxon>Bacillati</taxon>
        <taxon>Actinomycetota</taxon>
        <taxon>Actinomycetes</taxon>
        <taxon>Kitasatosporales</taxon>
        <taxon>Streptomycetaceae</taxon>
        <taxon>Streptomyces</taxon>
    </lineage>
</organism>
<dbReference type="RefSeq" id="WP_311706990.1">
    <property type="nucleotide sequence ID" value="NZ_JAVREL010000016.1"/>
</dbReference>
<dbReference type="Proteomes" id="UP001183246">
    <property type="component" value="Unassembled WGS sequence"/>
</dbReference>
<comment type="caution">
    <text evidence="1">The sequence shown here is derived from an EMBL/GenBank/DDBJ whole genome shotgun (WGS) entry which is preliminary data.</text>
</comment>
<reference evidence="2" key="1">
    <citation type="submission" date="2023-07" db="EMBL/GenBank/DDBJ databases">
        <title>30 novel species of actinomycetes from the DSMZ collection.</title>
        <authorList>
            <person name="Nouioui I."/>
        </authorList>
    </citation>
    <scope>NUCLEOTIDE SEQUENCE [LARGE SCALE GENOMIC DNA]</scope>
    <source>
        <strain evidence="2">DSM 44938</strain>
    </source>
</reference>
<accession>A0ABU2MW75</accession>